<proteinExistence type="predicted"/>
<dbReference type="CDD" id="cd18722">
    <property type="entry name" value="PIN_NicB-like"/>
    <property type="match status" value="1"/>
</dbReference>
<evidence type="ECO:0000313" key="2">
    <source>
        <dbReference type="EMBL" id="MCU7248007.1"/>
    </source>
</evidence>
<dbReference type="EMBL" id="JAOSKY010000004">
    <property type="protein sequence ID" value="MCU7248007.1"/>
    <property type="molecule type" value="Genomic_DNA"/>
</dbReference>
<feature type="domain" description="NYN" evidence="1">
    <location>
        <begin position="140"/>
        <end position="203"/>
    </location>
</feature>
<comment type="caution">
    <text evidence="2">The sequence shown here is derived from an EMBL/GenBank/DDBJ whole genome shotgun (WGS) entry which is preliminary data.</text>
</comment>
<dbReference type="InterPro" id="IPR021139">
    <property type="entry name" value="NYN"/>
</dbReference>
<protein>
    <submittedName>
        <fullName evidence="2">NYN domain-containing protein</fullName>
    </submittedName>
</protein>
<keyword evidence="3" id="KW-1185">Reference proteome</keyword>
<dbReference type="Gene3D" id="3.40.50.1010">
    <property type="entry name" value="5'-nuclease"/>
    <property type="match status" value="1"/>
</dbReference>
<dbReference type="Pfam" id="PF01936">
    <property type="entry name" value="NYN"/>
    <property type="match status" value="1"/>
</dbReference>
<reference evidence="2" key="2">
    <citation type="journal article" date="2023" name="mSystems">
        <title>Charting the Lipopeptidome of Nonpathogenic Pseudomonas.</title>
        <authorList>
            <person name="Cesa-Luna C."/>
            <person name="Geudens N."/>
            <person name="Girard L."/>
            <person name="De Roo V."/>
            <person name="Maklad H.R."/>
            <person name="Martins J.C."/>
            <person name="Hofte M."/>
            <person name="De Mot R."/>
        </authorList>
    </citation>
    <scope>NUCLEOTIDE SEQUENCE</scope>
    <source>
        <strain evidence="2">B1M3-32</strain>
    </source>
</reference>
<dbReference type="Proteomes" id="UP001139955">
    <property type="component" value="Unassembled WGS sequence"/>
</dbReference>
<dbReference type="GO" id="GO:0004540">
    <property type="term" value="F:RNA nuclease activity"/>
    <property type="evidence" value="ECO:0007669"/>
    <property type="project" value="InterPro"/>
</dbReference>
<name>A0A9X2XGD7_9PSED</name>
<reference evidence="2" key="1">
    <citation type="submission" date="2022-09" db="EMBL/GenBank/DDBJ databases">
        <authorList>
            <person name="Cesa-Luna C."/>
            <person name="Girard L."/>
            <person name="Lood C."/>
            <person name="Hofte M."/>
            <person name="De Mot R."/>
        </authorList>
    </citation>
    <scope>NUCLEOTIDE SEQUENCE</scope>
    <source>
        <strain evidence="2">B1M3-32</strain>
    </source>
</reference>
<dbReference type="AlphaFoldDB" id="A0A9X2XGD7"/>
<evidence type="ECO:0000259" key="1">
    <source>
        <dbReference type="Pfam" id="PF01936"/>
    </source>
</evidence>
<accession>A0A9X2XGD7</accession>
<evidence type="ECO:0000313" key="3">
    <source>
        <dbReference type="Proteomes" id="UP001139955"/>
    </source>
</evidence>
<organism evidence="2 3">
    <name type="scientific">Pseudomonas koreensis</name>
    <dbReference type="NCBI Taxonomy" id="198620"/>
    <lineage>
        <taxon>Bacteria</taxon>
        <taxon>Pseudomonadati</taxon>
        <taxon>Pseudomonadota</taxon>
        <taxon>Gammaproteobacteria</taxon>
        <taxon>Pseudomonadales</taxon>
        <taxon>Pseudomonadaceae</taxon>
        <taxon>Pseudomonas</taxon>
    </lineage>
</organism>
<sequence length="237" mass="26983">MPTAVLVDGAYFIKRFRKIEPGNAFNAERAADLVHRWAIAHLSDKAIIRCNGSAHEQQRRYRKELYRIFFYDCPPLDTKQHNPITKKLVDFSRSREAIFRKELHARLRSKRKLALRLGHLSKDVKWTIKPAKITDLLKGKIQIADLTENDVSIDTRQKGVDMRIGVDVASLSFKQQVDQIVLVAGDADFVPAAKMARREGVDFILDPMWQSIPDGLMEHIDGLRSTCPKPSPRIAAS</sequence>
<gene>
    <name evidence="2" type="ORF">OC940_09370</name>
</gene>
<dbReference type="RefSeq" id="WP_301621699.1">
    <property type="nucleotide sequence ID" value="NZ_JAOSKY010000004.1"/>
</dbReference>